<dbReference type="RefSeq" id="WP_146980594.1">
    <property type="nucleotide sequence ID" value="NZ_VOSM01000003.1"/>
</dbReference>
<organism evidence="1 2">
    <name type="scientific">Lujinxingia vulgaris</name>
    <dbReference type="NCBI Taxonomy" id="2600176"/>
    <lineage>
        <taxon>Bacteria</taxon>
        <taxon>Deltaproteobacteria</taxon>
        <taxon>Bradymonadales</taxon>
        <taxon>Lujinxingiaceae</taxon>
        <taxon>Lujinxingia</taxon>
    </lineage>
</organism>
<dbReference type="OrthoDB" id="9927496at2"/>
<evidence type="ECO:0008006" key="3">
    <source>
        <dbReference type="Google" id="ProtNLM"/>
    </source>
</evidence>
<dbReference type="Proteomes" id="UP000321412">
    <property type="component" value="Unassembled WGS sequence"/>
</dbReference>
<reference evidence="1 2" key="1">
    <citation type="submission" date="2019-08" db="EMBL/GenBank/DDBJ databases">
        <title>Bradymonadales sp. TMQ4.</title>
        <authorList>
            <person name="Liang Q."/>
        </authorList>
    </citation>
    <scope>NUCLEOTIDE SEQUENCE [LARGE SCALE GENOMIC DNA]</scope>
    <source>
        <strain evidence="1 2">TMQ4</strain>
    </source>
</reference>
<dbReference type="AlphaFoldDB" id="A0A5C6XEX0"/>
<evidence type="ECO:0000313" key="2">
    <source>
        <dbReference type="Proteomes" id="UP000321412"/>
    </source>
</evidence>
<protein>
    <recommendedName>
        <fullName evidence="3">Glycosyltransferase</fullName>
    </recommendedName>
</protein>
<evidence type="ECO:0000313" key="1">
    <source>
        <dbReference type="EMBL" id="TXD37437.1"/>
    </source>
</evidence>
<name>A0A5C6XEX0_9DELT</name>
<comment type="caution">
    <text evidence="1">The sequence shown here is derived from an EMBL/GenBank/DDBJ whole genome shotgun (WGS) entry which is preliminary data.</text>
</comment>
<sequence length="226" mass="26467">MSVPMIAGLYPYTRGGITHPPRFTLREIPASLRVNPGYLEDLLILAGDRLAAEQLSSFGLQVHRVFDDAPAEIQRDTAHKMKHWMCLWALREFGEFLWVDWDTVLLRHPDEDFWSYCRTAGTPKFLRIPNYWATVNCGVYYASQAWLPDMERSFGADMAEPNDELLWMSVLPKDVDERGEFWWGDRVAQIWNRDDFESVTKQTYFAHVKHLDWADDLRTIHRSKEA</sequence>
<keyword evidence="2" id="KW-1185">Reference proteome</keyword>
<proteinExistence type="predicted"/>
<accession>A0A5C6XEX0</accession>
<gene>
    <name evidence="1" type="ORF">FRC98_07000</name>
</gene>
<dbReference type="EMBL" id="VOSM01000003">
    <property type="protein sequence ID" value="TXD37437.1"/>
    <property type="molecule type" value="Genomic_DNA"/>
</dbReference>